<dbReference type="EMBL" id="RCTF01000063">
    <property type="protein sequence ID" value="RLP69356.1"/>
    <property type="molecule type" value="Genomic_DNA"/>
</dbReference>
<proteinExistence type="predicted"/>
<dbReference type="AlphaFoldDB" id="A0A3L6ZMV1"/>
<dbReference type="InterPro" id="IPR000477">
    <property type="entry name" value="RT_dom"/>
</dbReference>
<feature type="domain" description="Reverse transcriptase" evidence="1">
    <location>
        <begin position="24"/>
        <end position="108"/>
    </location>
</feature>
<name>A0A3L6ZMV1_9HYPH</name>
<dbReference type="PANTHER" id="PTHR47027">
    <property type="entry name" value="REVERSE TRANSCRIPTASE DOMAIN-CONTAINING PROTEIN"/>
    <property type="match status" value="1"/>
</dbReference>
<comment type="caution">
    <text evidence="2">The sequence shown here is derived from an EMBL/GenBank/DDBJ whole genome shotgun (WGS) entry which is preliminary data.</text>
</comment>
<gene>
    <name evidence="2" type="ORF">D9R14_22725</name>
</gene>
<dbReference type="RefSeq" id="WP_121625948.1">
    <property type="nucleotide sequence ID" value="NZ_RCTF01000063.1"/>
</dbReference>
<keyword evidence="3" id="KW-1185">Reference proteome</keyword>
<evidence type="ECO:0000313" key="2">
    <source>
        <dbReference type="EMBL" id="RLP69356.1"/>
    </source>
</evidence>
<evidence type="ECO:0000313" key="3">
    <source>
        <dbReference type="Proteomes" id="UP000269692"/>
    </source>
</evidence>
<sequence length="134" mass="15821">MVPRDWYSACVVSFYIGKQYRYECSNWRGISLLCVVGKLYGRVLVVQIRNMTEGAIGEEQCGFRRERGCVRHICKKFVEKGKDMFWTFMNLEKAYDRVDRNEMWQVLRCIMWEGGCEKLLCGNSSMCADRQRSE</sequence>
<organism evidence="2 3">
    <name type="scientific">Xanthobacter tagetidis</name>
    <dbReference type="NCBI Taxonomy" id="60216"/>
    <lineage>
        <taxon>Bacteria</taxon>
        <taxon>Pseudomonadati</taxon>
        <taxon>Pseudomonadota</taxon>
        <taxon>Alphaproteobacteria</taxon>
        <taxon>Hyphomicrobiales</taxon>
        <taxon>Xanthobacteraceae</taxon>
        <taxon>Xanthobacter</taxon>
    </lineage>
</organism>
<dbReference type="Pfam" id="PF00078">
    <property type="entry name" value="RVT_1"/>
    <property type="match status" value="1"/>
</dbReference>
<dbReference type="PANTHER" id="PTHR47027:SF30">
    <property type="entry name" value="THAP-TYPE DOMAIN-CONTAINING PROTEIN"/>
    <property type="match status" value="1"/>
</dbReference>
<reference evidence="2 3" key="1">
    <citation type="submission" date="2018-10" db="EMBL/GenBank/DDBJ databases">
        <title>Xanthobacter tagetidis genome sequencing and assembly.</title>
        <authorList>
            <person name="Maclea K.S."/>
            <person name="Goen A.E."/>
            <person name="Fatima S.A."/>
        </authorList>
    </citation>
    <scope>NUCLEOTIDE SEQUENCE [LARGE SCALE GENOMIC DNA]</scope>
    <source>
        <strain evidence="2 3">ATCC 700314</strain>
    </source>
</reference>
<dbReference type="OrthoDB" id="9780724at2"/>
<accession>A0A3L6ZMV1</accession>
<evidence type="ECO:0000259" key="1">
    <source>
        <dbReference type="Pfam" id="PF00078"/>
    </source>
</evidence>
<dbReference type="Proteomes" id="UP000269692">
    <property type="component" value="Unassembled WGS sequence"/>
</dbReference>
<protein>
    <recommendedName>
        <fullName evidence="1">Reverse transcriptase domain-containing protein</fullName>
    </recommendedName>
</protein>